<comment type="similarity">
    <text evidence="1">Belongs to the BTG family.</text>
</comment>
<evidence type="ECO:0000313" key="4">
    <source>
        <dbReference type="Ensembl" id="ENSDCDP00010029035.1"/>
    </source>
</evidence>
<dbReference type="FunFam" id="3.90.640.90:FF:000003">
    <property type="entry name" value="BTG1 isoform 1"/>
    <property type="match status" value="1"/>
</dbReference>
<dbReference type="SMART" id="SM00099">
    <property type="entry name" value="btg1"/>
    <property type="match status" value="1"/>
</dbReference>
<dbReference type="SUPFAM" id="SSF160696">
    <property type="entry name" value="BTG domain-like"/>
    <property type="match status" value="1"/>
</dbReference>
<keyword evidence="5" id="KW-1185">Reference proteome</keyword>
<reference evidence="4 5" key="1">
    <citation type="submission" date="2020-06" db="EMBL/GenBank/DDBJ databases">
        <authorList>
            <consortium name="Wellcome Sanger Institute Data Sharing"/>
        </authorList>
    </citation>
    <scope>NUCLEOTIDE SEQUENCE [LARGE SCALE GENOMIC DNA]</scope>
</reference>
<dbReference type="PANTHER" id="PTHR22978">
    <property type="entry name" value="B-CELL TRANSLOCATION GENE"/>
    <property type="match status" value="1"/>
</dbReference>
<dbReference type="GeneID" id="114800867"/>
<dbReference type="Proteomes" id="UP000694580">
    <property type="component" value="Chromosome 12"/>
</dbReference>
<feature type="domain" description="Anti-proliferative protein" evidence="3">
    <location>
        <begin position="140"/>
        <end position="159"/>
    </location>
</feature>
<dbReference type="GeneTree" id="ENSGT00950000182952"/>
<dbReference type="InterPro" id="IPR036054">
    <property type="entry name" value="BTG-like_sf"/>
</dbReference>
<proteinExistence type="inferred from homology"/>
<dbReference type="PROSITE" id="PS01203">
    <property type="entry name" value="BTG_2"/>
    <property type="match status" value="1"/>
</dbReference>
<evidence type="ECO:0000259" key="3">
    <source>
        <dbReference type="PROSITE" id="PS01203"/>
    </source>
</evidence>
<dbReference type="Gene3D" id="3.90.640.90">
    <property type="entry name" value="Anti-proliferative protein, N-terminal domain"/>
    <property type="match status" value="1"/>
</dbReference>
<dbReference type="GO" id="GO:0005634">
    <property type="term" value="C:nucleus"/>
    <property type="evidence" value="ECO:0007669"/>
    <property type="project" value="TreeGrafter"/>
</dbReference>
<dbReference type="AlphaFoldDB" id="A0AAY4C780"/>
<dbReference type="RefSeq" id="XP_028854548.1">
    <property type="nucleotide sequence ID" value="XM_028998715.1"/>
</dbReference>
<evidence type="ECO:0000313" key="5">
    <source>
        <dbReference type="Proteomes" id="UP000694580"/>
    </source>
</evidence>
<dbReference type="PANTHER" id="PTHR22978:SF29">
    <property type="entry name" value="PROTEIN BTG2"/>
    <property type="match status" value="1"/>
</dbReference>
<evidence type="ECO:0000259" key="2">
    <source>
        <dbReference type="PROSITE" id="PS00960"/>
    </source>
</evidence>
<dbReference type="Ensembl" id="ENSDCDT00010035821.1">
    <property type="protein sequence ID" value="ENSDCDP00010029035.1"/>
    <property type="gene ID" value="ENSDCDG00010018307.1"/>
</dbReference>
<dbReference type="PRINTS" id="PR00310">
    <property type="entry name" value="ANTIPRLFBTG1"/>
</dbReference>
<feature type="domain" description="Anti-proliferative protein" evidence="2">
    <location>
        <begin position="94"/>
        <end position="114"/>
    </location>
</feature>
<gene>
    <name evidence="4" type="primary">BTG2</name>
</gene>
<dbReference type="PROSITE" id="PS00960">
    <property type="entry name" value="BTG_1"/>
    <property type="match status" value="1"/>
</dbReference>
<organism evidence="4 5">
    <name type="scientific">Denticeps clupeoides</name>
    <name type="common">denticle herring</name>
    <dbReference type="NCBI Taxonomy" id="299321"/>
    <lineage>
        <taxon>Eukaryota</taxon>
        <taxon>Metazoa</taxon>
        <taxon>Chordata</taxon>
        <taxon>Craniata</taxon>
        <taxon>Vertebrata</taxon>
        <taxon>Euteleostomi</taxon>
        <taxon>Actinopterygii</taxon>
        <taxon>Neopterygii</taxon>
        <taxon>Teleostei</taxon>
        <taxon>Clupei</taxon>
        <taxon>Clupeiformes</taxon>
        <taxon>Denticipitoidei</taxon>
        <taxon>Denticipitidae</taxon>
        <taxon>Denticeps</taxon>
    </lineage>
</organism>
<reference evidence="4" key="2">
    <citation type="submission" date="2025-08" db="UniProtKB">
        <authorList>
            <consortium name="Ensembl"/>
        </authorList>
    </citation>
    <scope>IDENTIFICATION</scope>
</reference>
<reference evidence="4" key="3">
    <citation type="submission" date="2025-09" db="UniProtKB">
        <authorList>
            <consortium name="Ensembl"/>
        </authorList>
    </citation>
    <scope>IDENTIFICATION</scope>
</reference>
<dbReference type="InterPro" id="IPR033332">
    <property type="entry name" value="BTG"/>
</dbReference>
<dbReference type="InterPro" id="IPR002087">
    <property type="entry name" value="Anti_prolifrtn"/>
</dbReference>
<dbReference type="Pfam" id="PF07742">
    <property type="entry name" value="BTG"/>
    <property type="match status" value="1"/>
</dbReference>
<accession>A0AAY4C780</accession>
<dbReference type="GO" id="GO:0008285">
    <property type="term" value="P:negative regulation of cell population proliferation"/>
    <property type="evidence" value="ECO:0007669"/>
    <property type="project" value="TreeGrafter"/>
</dbReference>
<protein>
    <recommendedName>
        <fullName evidence="2 3">Anti-proliferative protein domain-containing protein</fullName>
    </recommendedName>
</protein>
<dbReference type="GO" id="GO:0005737">
    <property type="term" value="C:cytoplasm"/>
    <property type="evidence" value="ECO:0007669"/>
    <property type="project" value="TreeGrafter"/>
</dbReference>
<name>A0AAY4C780_9TELE</name>
<evidence type="ECO:0000256" key="1">
    <source>
        <dbReference type="ARBA" id="ARBA00007989"/>
    </source>
</evidence>
<sequence length="211" mass="23214">MREGRCLADFRGFSTLASQTMTTEGRRQQFDASKLRSGPKLKVNHNPGTAADMVAEVSAAAGFVSRLLKARGLLSEYQLRLFSDGLRQALSEHYQHHWFPDRPQKGSGYRCIRINHEMDPIIGKAACRIGLTSELMFSLLPRELTLWVDPFEVSYRIGEDGSICVLYEAPAHANSSASSSGSSGAAFDYSQNCKAGGRMSPPKNYLMTVSS</sequence>